<keyword evidence="5" id="KW-0804">Transcription</keyword>
<dbReference type="AlphaFoldDB" id="A0A6A6V066"/>
<keyword evidence="2" id="KW-0862">Zinc</keyword>
<dbReference type="PANTHER" id="PTHR47659">
    <property type="entry name" value="ZN(II)2CYS6 TRANSCRIPTION FACTOR (EUROFUNG)-RELATED"/>
    <property type="match status" value="1"/>
</dbReference>
<keyword evidence="3" id="KW-0805">Transcription regulation</keyword>
<gene>
    <name evidence="9" type="ORF">M011DRAFT_481081</name>
</gene>
<dbReference type="InterPro" id="IPR050335">
    <property type="entry name" value="ERT1_acuK_gluconeogen_tf"/>
</dbReference>
<dbReference type="EMBL" id="MU006600">
    <property type="protein sequence ID" value="KAF2743124.1"/>
    <property type="molecule type" value="Genomic_DNA"/>
</dbReference>
<keyword evidence="4" id="KW-0238">DNA-binding</keyword>
<evidence type="ECO:0000256" key="7">
    <source>
        <dbReference type="SAM" id="MobiDB-lite"/>
    </source>
</evidence>
<reference evidence="9" key="1">
    <citation type="journal article" date="2020" name="Stud. Mycol.">
        <title>101 Dothideomycetes genomes: a test case for predicting lifestyles and emergence of pathogens.</title>
        <authorList>
            <person name="Haridas S."/>
            <person name="Albert R."/>
            <person name="Binder M."/>
            <person name="Bloem J."/>
            <person name="Labutti K."/>
            <person name="Salamov A."/>
            <person name="Andreopoulos B."/>
            <person name="Baker S."/>
            <person name="Barry K."/>
            <person name="Bills G."/>
            <person name="Bluhm B."/>
            <person name="Cannon C."/>
            <person name="Castanera R."/>
            <person name="Culley D."/>
            <person name="Daum C."/>
            <person name="Ezra D."/>
            <person name="Gonzalez J."/>
            <person name="Henrissat B."/>
            <person name="Kuo A."/>
            <person name="Liang C."/>
            <person name="Lipzen A."/>
            <person name="Lutzoni F."/>
            <person name="Magnuson J."/>
            <person name="Mondo S."/>
            <person name="Nolan M."/>
            <person name="Ohm R."/>
            <person name="Pangilinan J."/>
            <person name="Park H.-J."/>
            <person name="Ramirez L."/>
            <person name="Alfaro M."/>
            <person name="Sun H."/>
            <person name="Tritt A."/>
            <person name="Yoshinaga Y."/>
            <person name="Zwiers L.-H."/>
            <person name="Turgeon B."/>
            <person name="Goodwin S."/>
            <person name="Spatafora J."/>
            <person name="Crous P."/>
            <person name="Grigoriev I."/>
        </authorList>
    </citation>
    <scope>NUCLEOTIDE SEQUENCE</scope>
    <source>
        <strain evidence="9">CBS 119925</strain>
    </source>
</reference>
<feature type="compositionally biased region" description="Polar residues" evidence="7">
    <location>
        <begin position="233"/>
        <end position="254"/>
    </location>
</feature>
<keyword evidence="6" id="KW-0539">Nucleus</keyword>
<sequence>MSDSHSPSRRSAHLVDPAFLPYPPTATDGRRLDSFHPPPVPPYYDQRPVTSVHHHSRPLYPGEAAREQPQHFPMPGATVDPAQHGSMGYHTAYPYAYAPVPPPGYSSGQAGAPHAQQTAAIAPQPMRAPTKARRQKQHVASACINCKKAHLSCDVQRPCGRCVNAKKQDTCKDVQHKKRGRPRLKDDKEGLSSFFSGKQPPAQILSAPPAPAHPSEGFAQEISFPLVHRASESLHSATSSRTRGSVSGLSSRPSTHGGDGQQPNVSGFVGVSPSPYTVTPGLSNHQLPVAYLSLDFVVMKSNSAFRDLVAVSGDIRGKALKELLESDSFESLNRLQSELRDERGQRDPSYLPPITPVEQDPLQMVSENDVDQVSQGFSERHTTLHFRLPGGAGHHYLKCLIRLAKTSLYFVTLVVYTPPRAAAPPLQTQHLAPPTPACYSHSLSAPTTSAPKDFASYAVPSSFSAGSAPNSPYFNFANVRTSLPAVGASTWGVSPSPSSNYASPSGHELGYFELRKPPPQRSQGTTYPSPYPPLSRNDSITSESSLRREYNASSDGAARREALQLPPIRTAAANPYGGPTFDAVRETSRLRESVSSSERPETPDKRRRLNIHEVLE</sequence>
<feature type="compositionally biased region" description="Basic and acidic residues" evidence="7">
    <location>
        <begin position="583"/>
        <end position="616"/>
    </location>
</feature>
<dbReference type="SMART" id="SM00066">
    <property type="entry name" value="GAL4"/>
    <property type="match status" value="1"/>
</dbReference>
<evidence type="ECO:0000256" key="5">
    <source>
        <dbReference type="ARBA" id="ARBA00023163"/>
    </source>
</evidence>
<feature type="domain" description="Zn(2)-C6 fungal-type" evidence="8">
    <location>
        <begin position="142"/>
        <end position="171"/>
    </location>
</feature>
<name>A0A6A6V066_9PLEO</name>
<organism evidence="9 10">
    <name type="scientific">Sporormia fimetaria CBS 119925</name>
    <dbReference type="NCBI Taxonomy" id="1340428"/>
    <lineage>
        <taxon>Eukaryota</taxon>
        <taxon>Fungi</taxon>
        <taxon>Dikarya</taxon>
        <taxon>Ascomycota</taxon>
        <taxon>Pezizomycotina</taxon>
        <taxon>Dothideomycetes</taxon>
        <taxon>Pleosporomycetidae</taxon>
        <taxon>Pleosporales</taxon>
        <taxon>Sporormiaceae</taxon>
        <taxon>Sporormia</taxon>
    </lineage>
</organism>
<evidence type="ECO:0000256" key="6">
    <source>
        <dbReference type="ARBA" id="ARBA00023242"/>
    </source>
</evidence>
<evidence type="ECO:0000256" key="1">
    <source>
        <dbReference type="ARBA" id="ARBA00022723"/>
    </source>
</evidence>
<keyword evidence="1" id="KW-0479">Metal-binding</keyword>
<dbReference type="PANTHER" id="PTHR47659:SF4">
    <property type="entry name" value="ZN(II)2CYS6 TRANSCRIPTION FACTOR (EUROFUNG)"/>
    <property type="match status" value="1"/>
</dbReference>
<feature type="region of interest" description="Disordered" evidence="7">
    <location>
        <begin position="166"/>
        <end position="217"/>
    </location>
</feature>
<dbReference type="GO" id="GO:0000981">
    <property type="term" value="F:DNA-binding transcription factor activity, RNA polymerase II-specific"/>
    <property type="evidence" value="ECO:0007669"/>
    <property type="project" value="InterPro"/>
</dbReference>
<dbReference type="GO" id="GO:0008270">
    <property type="term" value="F:zinc ion binding"/>
    <property type="evidence" value="ECO:0007669"/>
    <property type="project" value="InterPro"/>
</dbReference>
<evidence type="ECO:0000259" key="8">
    <source>
        <dbReference type="PROSITE" id="PS50048"/>
    </source>
</evidence>
<feature type="region of interest" description="Disordered" evidence="7">
    <location>
        <begin position="1"/>
        <end position="57"/>
    </location>
</feature>
<feature type="region of interest" description="Disordered" evidence="7">
    <location>
        <begin position="494"/>
        <end position="616"/>
    </location>
</feature>
<accession>A0A6A6V066</accession>
<dbReference type="InterPro" id="IPR036864">
    <property type="entry name" value="Zn2-C6_fun-type_DNA-bd_sf"/>
</dbReference>
<dbReference type="Proteomes" id="UP000799440">
    <property type="component" value="Unassembled WGS sequence"/>
</dbReference>
<dbReference type="GO" id="GO:0003677">
    <property type="term" value="F:DNA binding"/>
    <property type="evidence" value="ECO:0007669"/>
    <property type="project" value="UniProtKB-KW"/>
</dbReference>
<dbReference type="SUPFAM" id="SSF57701">
    <property type="entry name" value="Zn2/Cys6 DNA-binding domain"/>
    <property type="match status" value="1"/>
</dbReference>
<dbReference type="InterPro" id="IPR001138">
    <property type="entry name" value="Zn2Cys6_DnaBD"/>
</dbReference>
<evidence type="ECO:0000313" key="9">
    <source>
        <dbReference type="EMBL" id="KAF2743124.1"/>
    </source>
</evidence>
<feature type="region of interest" description="Disordered" evidence="7">
    <location>
        <begin position="233"/>
        <end position="271"/>
    </location>
</feature>
<protein>
    <recommendedName>
        <fullName evidence="8">Zn(2)-C6 fungal-type domain-containing protein</fullName>
    </recommendedName>
</protein>
<evidence type="ECO:0000256" key="2">
    <source>
        <dbReference type="ARBA" id="ARBA00022833"/>
    </source>
</evidence>
<keyword evidence="10" id="KW-1185">Reference proteome</keyword>
<dbReference type="PROSITE" id="PS50048">
    <property type="entry name" value="ZN2_CY6_FUNGAL_2"/>
    <property type="match status" value="1"/>
</dbReference>
<feature type="compositionally biased region" description="Low complexity" evidence="7">
    <location>
        <begin position="494"/>
        <end position="505"/>
    </location>
</feature>
<proteinExistence type="predicted"/>
<evidence type="ECO:0000256" key="3">
    <source>
        <dbReference type="ARBA" id="ARBA00023015"/>
    </source>
</evidence>
<evidence type="ECO:0000256" key="4">
    <source>
        <dbReference type="ARBA" id="ARBA00023125"/>
    </source>
</evidence>
<evidence type="ECO:0000313" key="10">
    <source>
        <dbReference type="Proteomes" id="UP000799440"/>
    </source>
</evidence>
<dbReference type="OrthoDB" id="5575144at2759"/>
<dbReference type="CDD" id="cd00067">
    <property type="entry name" value="GAL4"/>
    <property type="match status" value="1"/>
</dbReference>
<dbReference type="PROSITE" id="PS00463">
    <property type="entry name" value="ZN2_CY6_FUNGAL_1"/>
    <property type="match status" value="1"/>
</dbReference>